<evidence type="ECO:0000313" key="6">
    <source>
        <dbReference type="Proteomes" id="UP000325957"/>
    </source>
</evidence>
<comment type="caution">
    <text evidence="5">The sequence shown here is derived from an EMBL/GenBank/DDBJ whole genome shotgun (WGS) entry which is preliminary data.</text>
</comment>
<sequence>MTSNIRRRANTRARLLDAAEELITETGVLSFGIDVVCERAGFTRGAFYSNFTSVDDLLFTLYERKTEHLLEEIDSARPSPTAPAGDTESSGRARPQEPVDLESAVDRLVAVVPADPQWYSLRAVFALRVSKDDEIAGSLHVHAEELRRGLTPFIARIVEAAGLELTVDAAEATRVVIAAHVGSVLQGALVEDPERLRRDTVLAALRGLTTAARPKAAQTAVEQEAPERPARPVLYALTAIPGGVHRVEPETGETTALVTGLDEVPDGMVVDPESNELVFTLMGSLDGTPERGKEPFFTHRNGSVQAISLVGEAEGRNPRTLVERGTFTTGKQLTRDPETGRLYWADREGHGIYRSERDGSAVTPLVLTSGTTRAPDEDECVGVAVDPVNGHLYWTQKGPADGGRGRILRAGLEIPEGMTADSREDIEVLWQGLPEPIDLELDLRSGMLTWTDRGAEPDGNTLNRAPIPAAGERGGTPQILARGFQEAIGVALDQQRGVAYVSDLGGSVRRVDLVTGAVRVIAELSGGVTGIVLHQEP</sequence>
<dbReference type="EMBL" id="SZWF01000006">
    <property type="protein sequence ID" value="KAA9394568.1"/>
    <property type="molecule type" value="Genomic_DNA"/>
</dbReference>
<feature type="domain" description="HTH tetR-type" evidence="4">
    <location>
        <begin position="9"/>
        <end position="69"/>
    </location>
</feature>
<gene>
    <name evidence="5" type="ORF">FCK90_07055</name>
</gene>
<dbReference type="Gene3D" id="1.10.357.10">
    <property type="entry name" value="Tetracycline Repressor, domain 2"/>
    <property type="match status" value="1"/>
</dbReference>
<accession>A0A5J5KYQ1</accession>
<dbReference type="RefSeq" id="WP_158033591.1">
    <property type="nucleotide sequence ID" value="NZ_ML708615.1"/>
</dbReference>
<keyword evidence="1 2" id="KW-0238">DNA-binding</keyword>
<dbReference type="InterPro" id="IPR001647">
    <property type="entry name" value="HTH_TetR"/>
</dbReference>
<evidence type="ECO:0000256" key="2">
    <source>
        <dbReference type="PROSITE-ProRule" id="PRU00335"/>
    </source>
</evidence>
<feature type="region of interest" description="Disordered" evidence="3">
    <location>
        <begin position="72"/>
        <end position="97"/>
    </location>
</feature>
<dbReference type="GO" id="GO:0003700">
    <property type="term" value="F:DNA-binding transcription factor activity"/>
    <property type="evidence" value="ECO:0007669"/>
    <property type="project" value="TreeGrafter"/>
</dbReference>
<dbReference type="Pfam" id="PF00440">
    <property type="entry name" value="TetR_N"/>
    <property type="match status" value="1"/>
</dbReference>
<dbReference type="PROSITE" id="PS50977">
    <property type="entry name" value="HTH_TETR_2"/>
    <property type="match status" value="1"/>
</dbReference>
<keyword evidence="6" id="KW-1185">Reference proteome</keyword>
<evidence type="ECO:0000313" key="5">
    <source>
        <dbReference type="EMBL" id="KAA9394568.1"/>
    </source>
</evidence>
<dbReference type="SUPFAM" id="SSF48498">
    <property type="entry name" value="Tetracyclin repressor-like, C-terminal domain"/>
    <property type="match status" value="1"/>
</dbReference>
<evidence type="ECO:0000256" key="3">
    <source>
        <dbReference type="SAM" id="MobiDB-lite"/>
    </source>
</evidence>
<dbReference type="PANTHER" id="PTHR30055">
    <property type="entry name" value="HTH-TYPE TRANSCRIPTIONAL REGULATOR RUTR"/>
    <property type="match status" value="1"/>
</dbReference>
<feature type="DNA-binding region" description="H-T-H motif" evidence="2">
    <location>
        <begin position="32"/>
        <end position="51"/>
    </location>
</feature>
<organism evidence="5 6">
    <name type="scientific">Kocuria coralli</name>
    <dbReference type="NCBI Taxonomy" id="1461025"/>
    <lineage>
        <taxon>Bacteria</taxon>
        <taxon>Bacillati</taxon>
        <taxon>Actinomycetota</taxon>
        <taxon>Actinomycetes</taxon>
        <taxon>Micrococcales</taxon>
        <taxon>Micrococcaceae</taxon>
        <taxon>Kocuria</taxon>
    </lineage>
</organism>
<dbReference type="SUPFAM" id="SSF46689">
    <property type="entry name" value="Homeodomain-like"/>
    <property type="match status" value="1"/>
</dbReference>
<dbReference type="InterPro" id="IPR036271">
    <property type="entry name" value="Tet_transcr_reg_TetR-rel_C_sf"/>
</dbReference>
<name>A0A5J5KYQ1_9MICC</name>
<dbReference type="PANTHER" id="PTHR30055:SF241">
    <property type="entry name" value="TRANSCRIPTIONAL REGULATORY PROTEIN"/>
    <property type="match status" value="1"/>
</dbReference>
<evidence type="ECO:0000256" key="1">
    <source>
        <dbReference type="ARBA" id="ARBA00023125"/>
    </source>
</evidence>
<evidence type="ECO:0000259" key="4">
    <source>
        <dbReference type="PROSITE" id="PS50977"/>
    </source>
</evidence>
<proteinExistence type="predicted"/>
<dbReference type="Proteomes" id="UP000325957">
    <property type="component" value="Unassembled WGS sequence"/>
</dbReference>
<dbReference type="PRINTS" id="PR00455">
    <property type="entry name" value="HTHTETR"/>
</dbReference>
<dbReference type="Gene3D" id="2.120.10.30">
    <property type="entry name" value="TolB, C-terminal domain"/>
    <property type="match status" value="1"/>
</dbReference>
<dbReference type="SUPFAM" id="SSF63825">
    <property type="entry name" value="YWTD domain"/>
    <property type="match status" value="1"/>
</dbReference>
<dbReference type="AlphaFoldDB" id="A0A5J5KYQ1"/>
<dbReference type="GO" id="GO:0000976">
    <property type="term" value="F:transcription cis-regulatory region binding"/>
    <property type="evidence" value="ECO:0007669"/>
    <property type="project" value="TreeGrafter"/>
</dbReference>
<dbReference type="InterPro" id="IPR009057">
    <property type="entry name" value="Homeodomain-like_sf"/>
</dbReference>
<dbReference type="InterPro" id="IPR011042">
    <property type="entry name" value="6-blade_b-propeller_TolB-like"/>
</dbReference>
<dbReference type="OrthoDB" id="111868at2"/>
<protein>
    <submittedName>
        <fullName evidence="5">TetR/AcrR family transcriptional regulator</fullName>
    </submittedName>
</protein>
<dbReference type="InterPro" id="IPR050109">
    <property type="entry name" value="HTH-type_TetR-like_transc_reg"/>
</dbReference>
<reference evidence="5 6" key="1">
    <citation type="submission" date="2019-05" db="EMBL/GenBank/DDBJ databases">
        <title>Kocuria coralli sp. nov., a novel actinobacterium isolated from coral reef seawater.</title>
        <authorList>
            <person name="Li J."/>
        </authorList>
    </citation>
    <scope>NUCLEOTIDE SEQUENCE [LARGE SCALE GENOMIC DNA]</scope>
    <source>
        <strain evidence="5 6">SCSIO 13007</strain>
    </source>
</reference>